<sequence length="257" mass="27170">MLLDDGGDEAGVVEAETAGDGGVEVGHARHCAARPPRREDGSMTSGSTPIARTERLALCDTFVAVGPDAPTLCMPWTTRDLAAHLVVREGRPDLATGIWVPFLADRTEREQSRVAAQPWADLVEAVRSGPPVWHPARLGAVDNAVNLAEMVIHHEDVLRGDGATGPRREPSAHLESAVWSLLSRMGRLLFRRVPAAVELHSPGRRTLTAGSGDATVTVTGAPIEVLLTAYGRRNVADVEVDGPPDAVAAFGAARLGL</sequence>
<dbReference type="SUPFAM" id="SSF109854">
    <property type="entry name" value="DinB/YfiT-like putative metalloenzymes"/>
    <property type="match status" value="1"/>
</dbReference>
<dbReference type="EMBL" id="BMEA01000001">
    <property type="protein sequence ID" value="GGB67817.1"/>
    <property type="molecule type" value="Genomic_DNA"/>
</dbReference>
<dbReference type="InterPro" id="IPR017519">
    <property type="entry name" value="CHP03085"/>
</dbReference>
<gene>
    <name evidence="2" type="ORF">GCM10011314_03850</name>
</gene>
<dbReference type="InterPro" id="IPR034660">
    <property type="entry name" value="DinB/YfiT-like"/>
</dbReference>
<dbReference type="NCBIfam" id="TIGR03083">
    <property type="entry name" value="maleylpyruvate isomerase family mycothiol-dependent enzyme"/>
    <property type="match status" value="1"/>
</dbReference>
<dbReference type="Proteomes" id="UP000628079">
    <property type="component" value="Unassembled WGS sequence"/>
</dbReference>
<reference evidence="2" key="2">
    <citation type="submission" date="2020-09" db="EMBL/GenBank/DDBJ databases">
        <authorList>
            <person name="Sun Q."/>
            <person name="Zhou Y."/>
        </authorList>
    </citation>
    <scope>NUCLEOTIDE SEQUENCE</scope>
    <source>
        <strain evidence="2">CGMCC 1.10749</strain>
    </source>
</reference>
<feature type="region of interest" description="Disordered" evidence="1">
    <location>
        <begin position="30"/>
        <end position="49"/>
    </location>
</feature>
<dbReference type="AlphaFoldDB" id="A0A8H9FS14"/>
<evidence type="ECO:0000256" key="1">
    <source>
        <dbReference type="SAM" id="MobiDB-lite"/>
    </source>
</evidence>
<protein>
    <submittedName>
        <fullName evidence="2">TIGR03085 family protein</fullName>
    </submittedName>
</protein>
<evidence type="ECO:0000313" key="2">
    <source>
        <dbReference type="EMBL" id="GGB67817.1"/>
    </source>
</evidence>
<reference evidence="2" key="1">
    <citation type="journal article" date="2014" name="Int. J. Syst. Evol. Microbiol.">
        <title>Complete genome sequence of Corynebacterium casei LMG S-19264T (=DSM 44701T), isolated from a smear-ripened cheese.</title>
        <authorList>
            <consortium name="US DOE Joint Genome Institute (JGI-PGF)"/>
            <person name="Walter F."/>
            <person name="Albersmeier A."/>
            <person name="Kalinowski J."/>
            <person name="Ruckert C."/>
        </authorList>
    </citation>
    <scope>NUCLEOTIDE SEQUENCE</scope>
    <source>
        <strain evidence="2">CGMCC 1.10749</strain>
    </source>
</reference>
<dbReference type="NCBIfam" id="TIGR03085">
    <property type="entry name" value="TIGR03085 family metal-binding protein"/>
    <property type="match status" value="1"/>
</dbReference>
<evidence type="ECO:0000313" key="3">
    <source>
        <dbReference type="Proteomes" id="UP000628079"/>
    </source>
</evidence>
<proteinExistence type="predicted"/>
<accession>A0A8H9FS14</accession>
<dbReference type="InterPro" id="IPR017517">
    <property type="entry name" value="Maleyloyr_isom"/>
</dbReference>
<organism evidence="2 3">
    <name type="scientific">Knoellia flava</name>
    <dbReference type="NCBI Taxonomy" id="913969"/>
    <lineage>
        <taxon>Bacteria</taxon>
        <taxon>Bacillati</taxon>
        <taxon>Actinomycetota</taxon>
        <taxon>Actinomycetes</taxon>
        <taxon>Micrococcales</taxon>
        <taxon>Intrasporangiaceae</taxon>
        <taxon>Knoellia</taxon>
    </lineage>
</organism>
<comment type="caution">
    <text evidence="2">The sequence shown here is derived from an EMBL/GenBank/DDBJ whole genome shotgun (WGS) entry which is preliminary data.</text>
</comment>
<name>A0A8H9FS14_9MICO</name>